<comment type="similarity">
    <text evidence="1 2 3">Belongs to the cullin family.</text>
</comment>
<evidence type="ECO:0000256" key="4">
    <source>
        <dbReference type="SAM" id="MobiDB-lite"/>
    </source>
</evidence>
<evidence type="ECO:0000256" key="3">
    <source>
        <dbReference type="RuleBase" id="RU003829"/>
    </source>
</evidence>
<feature type="compositionally biased region" description="Basic and acidic residues" evidence="4">
    <location>
        <begin position="544"/>
        <end position="553"/>
    </location>
</feature>
<keyword evidence="7" id="KW-1185">Reference proteome</keyword>
<dbReference type="VEuPathDB" id="FungiDB:Z517_01497"/>
<protein>
    <recommendedName>
        <fullName evidence="5">Cullin family profile domain-containing protein</fullName>
    </recommendedName>
</protein>
<dbReference type="Gene3D" id="1.20.1310.10">
    <property type="entry name" value="Cullin Repeats"/>
    <property type="match status" value="4"/>
</dbReference>
<dbReference type="OrthoDB" id="27073at2759"/>
<dbReference type="GeneID" id="25300987"/>
<evidence type="ECO:0000313" key="6">
    <source>
        <dbReference type="EMBL" id="KIW86103.1"/>
    </source>
</evidence>
<dbReference type="Proteomes" id="UP000053029">
    <property type="component" value="Unassembled WGS sequence"/>
</dbReference>
<reference evidence="6 7" key="1">
    <citation type="submission" date="2015-01" db="EMBL/GenBank/DDBJ databases">
        <title>The Genome Sequence of Fonsecaea pedrosoi CBS 271.37.</title>
        <authorList>
            <consortium name="The Broad Institute Genomics Platform"/>
            <person name="Cuomo C."/>
            <person name="de Hoog S."/>
            <person name="Gorbushina A."/>
            <person name="Stielow B."/>
            <person name="Teixiera M."/>
            <person name="Abouelleil A."/>
            <person name="Chapman S.B."/>
            <person name="Priest M."/>
            <person name="Young S.K."/>
            <person name="Wortman J."/>
            <person name="Nusbaum C."/>
            <person name="Birren B."/>
        </authorList>
    </citation>
    <scope>NUCLEOTIDE SEQUENCE [LARGE SCALE GENOMIC DNA]</scope>
    <source>
        <strain evidence="6 7">CBS 271.37</strain>
    </source>
</reference>
<dbReference type="HOGENOM" id="CLU_004747_7_0_1"/>
<dbReference type="Gene3D" id="3.30.230.130">
    <property type="entry name" value="Cullin, Chain C, Domain 2"/>
    <property type="match status" value="1"/>
</dbReference>
<dbReference type="GO" id="GO:0006511">
    <property type="term" value="P:ubiquitin-dependent protein catabolic process"/>
    <property type="evidence" value="ECO:0007669"/>
    <property type="project" value="InterPro"/>
</dbReference>
<proteinExistence type="inferred from homology"/>
<gene>
    <name evidence="6" type="ORF">Z517_01497</name>
</gene>
<dbReference type="InterPro" id="IPR036388">
    <property type="entry name" value="WH-like_DNA-bd_sf"/>
</dbReference>
<dbReference type="RefSeq" id="XP_013289911.1">
    <property type="nucleotide sequence ID" value="XM_013434457.1"/>
</dbReference>
<dbReference type="Pfam" id="PF26557">
    <property type="entry name" value="Cullin_AB"/>
    <property type="match status" value="1"/>
</dbReference>
<dbReference type="Gene3D" id="1.10.10.10">
    <property type="entry name" value="Winged helix-like DNA-binding domain superfamily/Winged helix DNA-binding domain"/>
    <property type="match status" value="1"/>
</dbReference>
<dbReference type="SMART" id="SM00884">
    <property type="entry name" value="Cullin_Nedd8"/>
    <property type="match status" value="1"/>
</dbReference>
<dbReference type="SUPFAM" id="SSF75632">
    <property type="entry name" value="Cullin homology domain"/>
    <property type="match status" value="1"/>
</dbReference>
<organism evidence="6 7">
    <name type="scientific">Fonsecaea pedrosoi CBS 271.37</name>
    <dbReference type="NCBI Taxonomy" id="1442368"/>
    <lineage>
        <taxon>Eukaryota</taxon>
        <taxon>Fungi</taxon>
        <taxon>Dikarya</taxon>
        <taxon>Ascomycota</taxon>
        <taxon>Pezizomycotina</taxon>
        <taxon>Eurotiomycetes</taxon>
        <taxon>Chaetothyriomycetidae</taxon>
        <taxon>Chaetothyriales</taxon>
        <taxon>Herpotrichiellaceae</taxon>
        <taxon>Fonsecaea</taxon>
    </lineage>
</organism>
<dbReference type="FunFam" id="1.20.1310.10:FF:000031">
    <property type="entry name" value="Ubiquitin ligase subunit CulD"/>
    <property type="match status" value="1"/>
</dbReference>
<feature type="region of interest" description="Disordered" evidence="4">
    <location>
        <begin position="541"/>
        <end position="560"/>
    </location>
</feature>
<dbReference type="InterPro" id="IPR045093">
    <property type="entry name" value="Cullin"/>
</dbReference>
<dbReference type="SUPFAM" id="SSF74788">
    <property type="entry name" value="Cullin repeat-like"/>
    <property type="match status" value="1"/>
</dbReference>
<dbReference type="InterPro" id="IPR036390">
    <property type="entry name" value="WH_DNA-bd_sf"/>
</dbReference>
<dbReference type="EMBL" id="KN846969">
    <property type="protein sequence ID" value="KIW86103.1"/>
    <property type="molecule type" value="Genomic_DNA"/>
</dbReference>
<evidence type="ECO:0000259" key="5">
    <source>
        <dbReference type="PROSITE" id="PS50069"/>
    </source>
</evidence>
<dbReference type="PANTHER" id="PTHR11932">
    <property type="entry name" value="CULLIN"/>
    <property type="match status" value="1"/>
</dbReference>
<dbReference type="InterPro" id="IPR019559">
    <property type="entry name" value="Cullin_neddylation_domain"/>
</dbReference>
<sequence>MTTPRKGKAPDRGTASQPRFHSSPKRPAAAGEGSPSARASKRHRISVPDLLSPQRSSNSNRRSRGEYFGGEGNMEVDNKMQSSGARHPKDAFASMYEFNSTRLKKDHPNDSSPVPENGRTKPAFANQRVPFNPQTGPKKLVVKNLRAATRLDTRAYFEKTWKENDKALDAIFKNEKDPYSLEELYKGAEHTCRHGHSADLYEHLSTKCETHLNGNVRDRIRREESNSSDVDILRALVNAWQTWQKQLQTVRQIFFYMDQTYCLRTPDKMSVLQMGLSKFRSSVFYDPFIRQKSLQGIIALIESDRRGNLIETDARLLRQAVDTFHQLSIYTSDLEPTLCATTEEYFKAWRDTESNKDSLGDYVNNCTALLAREMARCDSLSLDRNTRIRVSRLFDTILVEEELETLTNEDGILDLLEDDKSAELERLYTLLQRKGHGELIAPSFSKYVETEGSLIVFDEQRESEMVIRLLDFKRRLDHYHKYSFHGNEALGNALHKAFETFINKTKKSQSNWDTDNAKPGEMIAKHVDLLLKGGVKAVPRLQTHKQDPSKPEEEHDFDEGAADEDAEINQHLSDALDLFRFVHGKAVFEAFYKKDLARRLLLGRSASFDAERNMLTRLKNECGAAFTHNLESMFKDMDLAREEMMSYNQLMDDRGGRAPGLPDLHVNVLSAAAWPTYPDVAVNIPPHIAKVMSDFETHYKAKHSGRKLTWKHSLAHCQLRAKFPKGNKELMVSGFQAVVLLLFNDIPADKHLTYNEIKAASGLVDAELKRTLQSLACAKYQVLRKHPKGRDVNETDTFTFSQSFTDQKLRIKINQIQLKETKEENKETHIRVAADRHYETQAAIVRIMKSRKKIGHNELIVEVIKATMTRGVLDQADIKRNIEKCVSLPPFAPPQVLSLVTFFPFPP</sequence>
<evidence type="ECO:0000313" key="7">
    <source>
        <dbReference type="Proteomes" id="UP000053029"/>
    </source>
</evidence>
<dbReference type="STRING" id="1442368.A0A0D2GYI7"/>
<dbReference type="PROSITE" id="PS50069">
    <property type="entry name" value="CULLIN_2"/>
    <property type="match status" value="1"/>
</dbReference>
<feature type="region of interest" description="Disordered" evidence="4">
    <location>
        <begin position="102"/>
        <end position="137"/>
    </location>
</feature>
<feature type="domain" description="Cullin family profile" evidence="5">
    <location>
        <begin position="518"/>
        <end position="776"/>
    </location>
</feature>
<feature type="region of interest" description="Disordered" evidence="4">
    <location>
        <begin position="1"/>
        <end position="86"/>
    </location>
</feature>
<name>A0A0D2GYI7_9EURO</name>
<evidence type="ECO:0000256" key="2">
    <source>
        <dbReference type="PROSITE-ProRule" id="PRU00330"/>
    </source>
</evidence>
<dbReference type="SUPFAM" id="SSF46785">
    <property type="entry name" value="Winged helix' DNA-binding domain"/>
    <property type="match status" value="1"/>
</dbReference>
<dbReference type="InterPro" id="IPR036317">
    <property type="entry name" value="Cullin_homology_sf"/>
</dbReference>
<dbReference type="AlphaFoldDB" id="A0A0D2GYI7"/>
<dbReference type="Pfam" id="PF10557">
    <property type="entry name" value="Cullin_Nedd8"/>
    <property type="match status" value="1"/>
</dbReference>
<evidence type="ECO:0000256" key="1">
    <source>
        <dbReference type="ARBA" id="ARBA00006019"/>
    </source>
</evidence>
<dbReference type="InterPro" id="IPR059120">
    <property type="entry name" value="Cullin-like_AB"/>
</dbReference>
<dbReference type="FunFam" id="1.20.1310.10:FF:000035">
    <property type="entry name" value="Ubiquitin ligase subunit CulD, putative"/>
    <property type="match status" value="1"/>
</dbReference>
<dbReference type="InterPro" id="IPR016159">
    <property type="entry name" value="Cullin_repeat-like_dom_sf"/>
</dbReference>
<accession>A0A0D2GYI7</accession>
<dbReference type="InterPro" id="IPR016158">
    <property type="entry name" value="Cullin_homology"/>
</dbReference>
<dbReference type="GO" id="GO:0031625">
    <property type="term" value="F:ubiquitin protein ligase binding"/>
    <property type="evidence" value="ECO:0007669"/>
    <property type="project" value="InterPro"/>
</dbReference>
<dbReference type="Pfam" id="PF00888">
    <property type="entry name" value="Cullin"/>
    <property type="match status" value="1"/>
</dbReference>
<dbReference type="SMART" id="SM00182">
    <property type="entry name" value="CULLIN"/>
    <property type="match status" value="1"/>
</dbReference>
<dbReference type="InterPro" id="IPR001373">
    <property type="entry name" value="Cullin_N"/>
</dbReference>